<keyword evidence="3" id="KW-1185">Reference proteome</keyword>
<reference evidence="2" key="1">
    <citation type="journal article" date="2014" name="Int. J. Syst. Evol. Microbiol.">
        <title>Complete genome sequence of Corynebacterium casei LMG S-19264T (=DSM 44701T), isolated from a smear-ripened cheese.</title>
        <authorList>
            <consortium name="US DOE Joint Genome Institute (JGI-PGF)"/>
            <person name="Walter F."/>
            <person name="Albersmeier A."/>
            <person name="Kalinowski J."/>
            <person name="Ruckert C."/>
        </authorList>
    </citation>
    <scope>NUCLEOTIDE SEQUENCE</scope>
    <source>
        <strain evidence="2">CGMCC 1.12924</strain>
    </source>
</reference>
<dbReference type="EMBL" id="BMGK01000006">
    <property type="protein sequence ID" value="GGD93974.1"/>
    <property type="molecule type" value="Genomic_DNA"/>
</dbReference>
<protein>
    <recommendedName>
        <fullName evidence="4">Secreted protein</fullName>
    </recommendedName>
</protein>
<comment type="caution">
    <text evidence="2">The sequence shown here is derived from an EMBL/GenBank/DDBJ whole genome shotgun (WGS) entry which is preliminary data.</text>
</comment>
<accession>A0A8J2Y9T5</accession>
<evidence type="ECO:0000313" key="3">
    <source>
        <dbReference type="Proteomes" id="UP000652231"/>
    </source>
</evidence>
<feature type="compositionally biased region" description="Low complexity" evidence="1">
    <location>
        <begin position="69"/>
        <end position="83"/>
    </location>
</feature>
<feature type="region of interest" description="Disordered" evidence="1">
    <location>
        <begin position="49"/>
        <end position="93"/>
    </location>
</feature>
<name>A0A8J2Y9T5_9FLAO</name>
<evidence type="ECO:0000256" key="1">
    <source>
        <dbReference type="SAM" id="MobiDB-lite"/>
    </source>
</evidence>
<dbReference type="Proteomes" id="UP000652231">
    <property type="component" value="Unassembled WGS sequence"/>
</dbReference>
<organism evidence="2 3">
    <name type="scientific">Planktosalinus lacus</name>
    <dbReference type="NCBI Taxonomy" id="1526573"/>
    <lineage>
        <taxon>Bacteria</taxon>
        <taxon>Pseudomonadati</taxon>
        <taxon>Bacteroidota</taxon>
        <taxon>Flavobacteriia</taxon>
        <taxon>Flavobacteriales</taxon>
        <taxon>Flavobacteriaceae</taxon>
        <taxon>Planktosalinus</taxon>
    </lineage>
</organism>
<proteinExistence type="predicted"/>
<reference evidence="2" key="2">
    <citation type="submission" date="2020-09" db="EMBL/GenBank/DDBJ databases">
        <authorList>
            <person name="Sun Q."/>
            <person name="Zhou Y."/>
        </authorList>
    </citation>
    <scope>NUCLEOTIDE SEQUENCE</scope>
    <source>
        <strain evidence="2">CGMCC 1.12924</strain>
    </source>
</reference>
<dbReference type="AlphaFoldDB" id="A0A8J2Y9T5"/>
<gene>
    <name evidence="2" type="ORF">GCM10011312_17110</name>
</gene>
<feature type="compositionally biased region" description="Basic and acidic residues" evidence="1">
    <location>
        <begin position="84"/>
        <end position="93"/>
    </location>
</feature>
<sequence length="240" mass="27264">MLKSFINKGTVFVDLNKIQSMTKKVLSILALLGTVSMFSQIDNQGGFGVPIDAQQSSNNLDEPLRTNRSRSLSNNNSFLNSNENKPKPLADNEEKEFNMSTDNGLMTRKFDYKPSWLTKDKEFKEEYYRGQLFGTFGTESNTVEILCRDHQYVDGDQVKILVNDVAVIHKIHLREDFQSFIIDLKEGRNVIEFEALNQGKSGPNTAQFRVYDNASNLLTENVWNLATGVRAKLVVIKNIE</sequence>
<evidence type="ECO:0008006" key="4">
    <source>
        <dbReference type="Google" id="ProtNLM"/>
    </source>
</evidence>
<evidence type="ECO:0000313" key="2">
    <source>
        <dbReference type="EMBL" id="GGD93974.1"/>
    </source>
</evidence>